<protein>
    <recommendedName>
        <fullName evidence="4">DUF1570 domain-containing protein</fullName>
    </recommendedName>
</protein>
<evidence type="ECO:0008006" key="4">
    <source>
        <dbReference type="Google" id="ProtNLM"/>
    </source>
</evidence>
<accession>A0A4Y8ZW66</accession>
<name>A0A4Y8ZW66_9SPHN</name>
<dbReference type="RefSeq" id="WP_135082701.1">
    <property type="nucleotide sequence ID" value="NZ_SPDV01000001.1"/>
</dbReference>
<organism evidence="2 3">
    <name type="scientific">Sphingomonas parva</name>
    <dbReference type="NCBI Taxonomy" id="2555898"/>
    <lineage>
        <taxon>Bacteria</taxon>
        <taxon>Pseudomonadati</taxon>
        <taxon>Pseudomonadota</taxon>
        <taxon>Alphaproteobacteria</taxon>
        <taxon>Sphingomonadales</taxon>
        <taxon>Sphingomonadaceae</taxon>
        <taxon>Sphingomonas</taxon>
    </lineage>
</organism>
<dbReference type="InterPro" id="IPR011990">
    <property type="entry name" value="TPR-like_helical_dom_sf"/>
</dbReference>
<dbReference type="SUPFAM" id="SSF48452">
    <property type="entry name" value="TPR-like"/>
    <property type="match status" value="1"/>
</dbReference>
<keyword evidence="3" id="KW-1185">Reference proteome</keyword>
<feature type="signal peptide" evidence="1">
    <location>
        <begin position="1"/>
        <end position="24"/>
    </location>
</feature>
<evidence type="ECO:0000313" key="2">
    <source>
        <dbReference type="EMBL" id="TFI60268.1"/>
    </source>
</evidence>
<keyword evidence="1" id="KW-0732">Signal</keyword>
<dbReference type="AlphaFoldDB" id="A0A4Y8ZW66"/>
<reference evidence="2 3" key="1">
    <citation type="submission" date="2019-03" db="EMBL/GenBank/DDBJ databases">
        <title>Genome sequence of Sphingomonas sp. 17J27-24.</title>
        <authorList>
            <person name="Kim M."/>
            <person name="Maeng S."/>
            <person name="Sathiyaraj S."/>
        </authorList>
    </citation>
    <scope>NUCLEOTIDE SEQUENCE [LARGE SCALE GENOMIC DNA]</scope>
    <source>
        <strain evidence="2 3">17J27-24</strain>
    </source>
</reference>
<comment type="caution">
    <text evidence="2">The sequence shown here is derived from an EMBL/GenBank/DDBJ whole genome shotgun (WGS) entry which is preliminary data.</text>
</comment>
<dbReference type="Proteomes" id="UP000298213">
    <property type="component" value="Unassembled WGS sequence"/>
</dbReference>
<dbReference type="Gene3D" id="1.25.40.10">
    <property type="entry name" value="Tetratricopeptide repeat domain"/>
    <property type="match status" value="1"/>
</dbReference>
<proteinExistence type="predicted"/>
<dbReference type="EMBL" id="SPDV01000001">
    <property type="protein sequence ID" value="TFI60268.1"/>
    <property type="molecule type" value="Genomic_DNA"/>
</dbReference>
<sequence length="505" mass="55612">MASWKTARLVAGALAAAFAGTAPAAAEWRRAESANFIVYSEESEPKLREQVALLEDYHDFLRSLTGVNEPPSPNKLPVYILRNHRQLETVRDVGSSVAGFYTANSGGIGAFAQARSSGLDGDEILLHEIAHHFMMQYRPTAYPPWFVEGFAEYVATARFKPNAIEFGLPSDNRTSWLRNVQWLPIEEVLFSLPPRRGPQMALFYAQSWLLAHYVMRDPALGNKFKSYIRARVDGVENRKAFTDAFGEIRAFDRALQAYARKGMTFTSRKRASAAAAPAMTVTLLPRAAEDLLLAEATMQIGVGDKEAPALLERVRRAAARHSSEPYAQRVLARAEVLLGDGAKGDALLDALLAKTPKDAELLYLKGMRHLVAGRKADDPEPSFKQARIWFARAHKADKDHFPTLVRYAESLRTDARFDSDNTLNILLLAHDLAPQVDEVTMNTASLLIARKRFDEAETLLLPLASNPHNEGLAAAAGVLLQRARNKNTAPAEVAAPTEADGAGTR</sequence>
<evidence type="ECO:0000313" key="3">
    <source>
        <dbReference type="Proteomes" id="UP000298213"/>
    </source>
</evidence>
<evidence type="ECO:0000256" key="1">
    <source>
        <dbReference type="SAM" id="SignalP"/>
    </source>
</evidence>
<dbReference type="OrthoDB" id="5523615at2"/>
<gene>
    <name evidence="2" type="ORF">E2493_00715</name>
</gene>
<feature type="chain" id="PRO_5021381713" description="DUF1570 domain-containing protein" evidence="1">
    <location>
        <begin position="25"/>
        <end position="505"/>
    </location>
</feature>